<accession>A6IJZ8</accession>
<evidence type="ECO:0000313" key="3">
    <source>
        <dbReference type="Proteomes" id="UP000234681"/>
    </source>
</evidence>
<feature type="region of interest" description="Disordered" evidence="1">
    <location>
        <begin position="157"/>
        <end position="180"/>
    </location>
</feature>
<dbReference type="AlphaFoldDB" id="A6IJZ8"/>
<protein>
    <submittedName>
        <fullName evidence="2">RCG35758</fullName>
    </submittedName>
</protein>
<proteinExistence type="predicted"/>
<organism evidence="2 3">
    <name type="scientific">Rattus norvegicus</name>
    <name type="common">Rat</name>
    <dbReference type="NCBI Taxonomy" id="10116"/>
    <lineage>
        <taxon>Eukaryota</taxon>
        <taxon>Metazoa</taxon>
        <taxon>Chordata</taxon>
        <taxon>Craniata</taxon>
        <taxon>Vertebrata</taxon>
        <taxon>Euteleostomi</taxon>
        <taxon>Mammalia</taxon>
        <taxon>Eutheria</taxon>
        <taxon>Euarchontoglires</taxon>
        <taxon>Glires</taxon>
        <taxon>Rodentia</taxon>
        <taxon>Myomorpha</taxon>
        <taxon>Muroidea</taxon>
        <taxon>Muridae</taxon>
        <taxon>Murinae</taxon>
        <taxon>Rattus</taxon>
    </lineage>
</organism>
<sequence>MAWALDLNLGTRLHQISWGGLCPGTRLGSSHQVGPSSVLGQSERFGPGLRQHPCSCSPLFLIPGVPTSIPCLQHGTGPLLMSWESHERTSRRRAGREDLRGRAQNRGQQGPGPLEVVPAQSWVAQSVPVLGLLRCFSPSPSALRVCLLWGPQPPSRTLRHRSTCAGNRRPRSQTPEAAAGHYPTLRRKVATFKPFCLLTGARIPSEESGVVTMTRVRGMKPPESCVGKKKKKKERRLRPKWL</sequence>
<feature type="compositionally biased region" description="Basic residues" evidence="1">
    <location>
        <begin position="227"/>
        <end position="242"/>
    </location>
</feature>
<evidence type="ECO:0000313" key="2">
    <source>
        <dbReference type="EMBL" id="EDM00062.1"/>
    </source>
</evidence>
<feature type="region of interest" description="Disordered" evidence="1">
    <location>
        <begin position="84"/>
        <end position="114"/>
    </location>
</feature>
<dbReference type="EMBL" id="CH473963">
    <property type="protein sequence ID" value="EDM00062.1"/>
    <property type="molecule type" value="Genomic_DNA"/>
</dbReference>
<reference evidence="3" key="1">
    <citation type="submission" date="2005-09" db="EMBL/GenBank/DDBJ databases">
        <authorList>
            <person name="Mural R.J."/>
            <person name="Li P.W."/>
            <person name="Adams M.D."/>
            <person name="Amanatides P.G."/>
            <person name="Baden-Tillson H."/>
            <person name="Barnstead M."/>
            <person name="Chin S.H."/>
            <person name="Dew I."/>
            <person name="Evans C.A."/>
            <person name="Ferriera S."/>
            <person name="Flanigan M."/>
            <person name="Fosler C."/>
            <person name="Glodek A."/>
            <person name="Gu Z."/>
            <person name="Holt R.A."/>
            <person name="Jennings D."/>
            <person name="Kraft C.L."/>
            <person name="Lu F."/>
            <person name="Nguyen T."/>
            <person name="Nusskern D.R."/>
            <person name="Pfannkoch C.M."/>
            <person name="Sitter C."/>
            <person name="Sutton G.G."/>
            <person name="Venter J.C."/>
            <person name="Wang Z."/>
            <person name="Woodage T."/>
            <person name="Zheng X.H."/>
            <person name="Zhong F."/>
        </authorList>
    </citation>
    <scope>NUCLEOTIDE SEQUENCE [LARGE SCALE GENOMIC DNA]</scope>
    <source>
        <strain>BN</strain>
        <strain evidence="3">Sprague-Dawley</strain>
    </source>
</reference>
<name>A6IJZ8_RAT</name>
<gene>
    <name evidence="2" type="ORF">rCG_35758</name>
</gene>
<feature type="region of interest" description="Disordered" evidence="1">
    <location>
        <begin position="220"/>
        <end position="242"/>
    </location>
</feature>
<dbReference type="Proteomes" id="UP000234681">
    <property type="component" value="Chromosome 14"/>
</dbReference>
<evidence type="ECO:0000256" key="1">
    <source>
        <dbReference type="SAM" id="MobiDB-lite"/>
    </source>
</evidence>